<reference evidence="2 3" key="1">
    <citation type="journal article" date="2013" name="BMC Genomics">
        <title>The miniature genome of a carnivorous plant Genlisea aurea contains a low number of genes and short non-coding sequences.</title>
        <authorList>
            <person name="Leushkin E.V."/>
            <person name="Sutormin R.A."/>
            <person name="Nabieva E.R."/>
            <person name="Penin A.A."/>
            <person name="Kondrashov A.S."/>
            <person name="Logacheva M.D."/>
        </authorList>
    </citation>
    <scope>NUCLEOTIDE SEQUENCE [LARGE SCALE GENOMIC DNA]</scope>
</reference>
<dbReference type="Proteomes" id="UP000015453">
    <property type="component" value="Unassembled WGS sequence"/>
</dbReference>
<name>S8CC26_9LAMI</name>
<evidence type="ECO:0000256" key="1">
    <source>
        <dbReference type="SAM" id="MobiDB-lite"/>
    </source>
</evidence>
<evidence type="ECO:0000313" key="3">
    <source>
        <dbReference type="Proteomes" id="UP000015453"/>
    </source>
</evidence>
<dbReference type="AlphaFoldDB" id="S8CC26"/>
<proteinExistence type="predicted"/>
<gene>
    <name evidence="2" type="ORF">M569_10354</name>
</gene>
<feature type="region of interest" description="Disordered" evidence="1">
    <location>
        <begin position="1"/>
        <end position="56"/>
    </location>
</feature>
<sequence>MGDRRERKSSWDVSEDNRHSPWTGKDRNYSHDGRNHHEFSSSRSYGATKSRDGQQSYWESLVEEAGSLNNSTF</sequence>
<organism evidence="2 3">
    <name type="scientific">Genlisea aurea</name>
    <dbReference type="NCBI Taxonomy" id="192259"/>
    <lineage>
        <taxon>Eukaryota</taxon>
        <taxon>Viridiplantae</taxon>
        <taxon>Streptophyta</taxon>
        <taxon>Embryophyta</taxon>
        <taxon>Tracheophyta</taxon>
        <taxon>Spermatophyta</taxon>
        <taxon>Magnoliopsida</taxon>
        <taxon>eudicotyledons</taxon>
        <taxon>Gunneridae</taxon>
        <taxon>Pentapetalae</taxon>
        <taxon>asterids</taxon>
        <taxon>lamiids</taxon>
        <taxon>Lamiales</taxon>
        <taxon>Lentibulariaceae</taxon>
        <taxon>Genlisea</taxon>
    </lineage>
</organism>
<comment type="caution">
    <text evidence="2">The sequence shown here is derived from an EMBL/GenBank/DDBJ whole genome shotgun (WGS) entry which is preliminary data.</text>
</comment>
<dbReference type="EMBL" id="AUSU01004826">
    <property type="protein sequence ID" value="EPS64430.1"/>
    <property type="molecule type" value="Genomic_DNA"/>
</dbReference>
<keyword evidence="3" id="KW-1185">Reference proteome</keyword>
<evidence type="ECO:0000313" key="2">
    <source>
        <dbReference type="EMBL" id="EPS64430.1"/>
    </source>
</evidence>
<protein>
    <submittedName>
        <fullName evidence="2">Uncharacterized protein</fullName>
    </submittedName>
</protein>
<feature type="compositionally biased region" description="Polar residues" evidence="1">
    <location>
        <begin position="41"/>
        <end position="56"/>
    </location>
</feature>
<feature type="non-terminal residue" evidence="2">
    <location>
        <position position="73"/>
    </location>
</feature>
<accession>S8CC26</accession>
<feature type="compositionally biased region" description="Basic and acidic residues" evidence="1">
    <location>
        <begin position="1"/>
        <end position="40"/>
    </location>
</feature>